<proteinExistence type="predicted"/>
<dbReference type="SMART" id="SM00283">
    <property type="entry name" value="MA"/>
    <property type="match status" value="1"/>
</dbReference>
<name>A0A2A6E3I8_9BACL</name>
<dbReference type="AlphaFoldDB" id="A0A2A6E3I8"/>
<reference evidence="5 6" key="1">
    <citation type="submission" date="2016-12" db="EMBL/GenBank/DDBJ databases">
        <title>Candidatus Reconcilibacillus cellulovorans genome.</title>
        <authorList>
            <person name="Kolinko S."/>
            <person name="Wu Y.-W."/>
            <person name="Tachea F."/>
            <person name="Denzel E."/>
            <person name="Hiras J."/>
            <person name="Baecker N."/>
            <person name="Chan L.J."/>
            <person name="Eichorst S.A."/>
            <person name="Frey D."/>
            <person name="Adams P.D."/>
            <person name="Pray T."/>
            <person name="Tanjore D."/>
            <person name="Petzold C.J."/>
            <person name="Gladden J.M."/>
            <person name="Simmons B.A."/>
            <person name="Singer S.W."/>
        </authorList>
    </citation>
    <scope>NUCLEOTIDE SEQUENCE [LARGE SCALE GENOMIC DNA]</scope>
    <source>
        <strain evidence="5">JTherm</strain>
    </source>
</reference>
<dbReference type="InterPro" id="IPR004089">
    <property type="entry name" value="MCPsignal_dom"/>
</dbReference>
<keyword evidence="1 2" id="KW-0807">Transducer</keyword>
<dbReference type="Pfam" id="PF22673">
    <property type="entry name" value="MCP-like_PDC_1"/>
    <property type="match status" value="1"/>
</dbReference>
<sequence>MQYVRAGSHVRESDAPRQPFDESAFRRFLYESRVVADRLVAVVEEVDRAAVGLTDIADRSAAQEKELEVGGRSAVEWIDKAFACLRQLAAAAEQIRRSSERMLAESDAAKATVVEVCRSLVETDRVMQRLESDNETMRERIRAFVGHALQIEQMNAFIREVVAQTTLLSLNAAIEAAHAGEAGRGFAVVAQEIKKLAEQSHGAVERSSRIVASIQKGVEDVLRAVEEERKAVRLSLDEMNAMKDRLDDIFRKTLRLHDEVTAVTDASLRQTELASVSADQLKAAVEVVENNLRNVAAALERMEEQRRQTGALRRVSENLKRTAEELTGALRSFGEDDLDGRHRYDRDDLMRLAAELSGTAELAAMDGRVHERVLTAFMEAHAEIEAVWSNRDDGTFVFSRPPAGLVNARGRHWWIRAMEGETYVSPVYVSAITKRPCVTVSAPIRDETGAVVGVVGFDLKAEDV</sequence>
<dbReference type="PROSITE" id="PS50111">
    <property type="entry name" value="CHEMOTAXIS_TRANSDUC_2"/>
    <property type="match status" value="1"/>
</dbReference>
<dbReference type="CDD" id="cd18773">
    <property type="entry name" value="PDC1_HK_sensor"/>
    <property type="match status" value="1"/>
</dbReference>
<evidence type="ECO:0000256" key="1">
    <source>
        <dbReference type="ARBA" id="ARBA00023224"/>
    </source>
</evidence>
<protein>
    <recommendedName>
        <fullName evidence="4">Methyl-accepting transducer domain-containing protein</fullName>
    </recommendedName>
</protein>
<dbReference type="PANTHER" id="PTHR32089">
    <property type="entry name" value="METHYL-ACCEPTING CHEMOTAXIS PROTEIN MCPB"/>
    <property type="match status" value="1"/>
</dbReference>
<comment type="caution">
    <text evidence="5">The sequence shown here is derived from an EMBL/GenBank/DDBJ whole genome shotgun (WGS) entry which is preliminary data.</text>
</comment>
<organism evidence="5 6">
    <name type="scientific">Candidatus Reconcilbacillus cellulovorans</name>
    <dbReference type="NCBI Taxonomy" id="1906605"/>
    <lineage>
        <taxon>Bacteria</taxon>
        <taxon>Bacillati</taxon>
        <taxon>Bacillota</taxon>
        <taxon>Bacilli</taxon>
        <taxon>Bacillales</taxon>
        <taxon>Paenibacillaceae</taxon>
        <taxon>Candidatus Reconcilbacillus</taxon>
    </lineage>
</organism>
<dbReference type="GO" id="GO:0007165">
    <property type="term" value="P:signal transduction"/>
    <property type="evidence" value="ECO:0007669"/>
    <property type="project" value="UniProtKB-KW"/>
</dbReference>
<dbReference type="Proteomes" id="UP000243688">
    <property type="component" value="Unassembled WGS sequence"/>
</dbReference>
<dbReference type="SUPFAM" id="SSF103190">
    <property type="entry name" value="Sensory domain-like"/>
    <property type="match status" value="1"/>
</dbReference>
<dbReference type="EMBL" id="MOXJ01000002">
    <property type="protein sequence ID" value="PDO11543.1"/>
    <property type="molecule type" value="Genomic_DNA"/>
</dbReference>
<dbReference type="GO" id="GO:0016020">
    <property type="term" value="C:membrane"/>
    <property type="evidence" value="ECO:0007669"/>
    <property type="project" value="InterPro"/>
</dbReference>
<evidence type="ECO:0000313" key="6">
    <source>
        <dbReference type="Proteomes" id="UP000243688"/>
    </source>
</evidence>
<evidence type="ECO:0000256" key="3">
    <source>
        <dbReference type="SAM" id="Coils"/>
    </source>
</evidence>
<dbReference type="PANTHER" id="PTHR32089:SF112">
    <property type="entry name" value="LYSOZYME-LIKE PROTEIN-RELATED"/>
    <property type="match status" value="1"/>
</dbReference>
<evidence type="ECO:0000313" key="5">
    <source>
        <dbReference type="EMBL" id="PDO11543.1"/>
    </source>
</evidence>
<feature type="coiled-coil region" evidence="3">
    <location>
        <begin position="278"/>
        <end position="308"/>
    </location>
</feature>
<feature type="domain" description="Methyl-accepting transducer" evidence="4">
    <location>
        <begin position="49"/>
        <end position="289"/>
    </location>
</feature>
<dbReference type="InterPro" id="IPR029151">
    <property type="entry name" value="Sensor-like_sf"/>
</dbReference>
<dbReference type="Gene3D" id="3.30.450.20">
    <property type="entry name" value="PAS domain"/>
    <property type="match status" value="1"/>
</dbReference>
<dbReference type="Pfam" id="PF00015">
    <property type="entry name" value="MCPsignal"/>
    <property type="match status" value="1"/>
</dbReference>
<dbReference type="SUPFAM" id="SSF58104">
    <property type="entry name" value="Methyl-accepting chemotaxis protein (MCP) signaling domain"/>
    <property type="match status" value="1"/>
</dbReference>
<evidence type="ECO:0000256" key="2">
    <source>
        <dbReference type="PROSITE-ProRule" id="PRU00284"/>
    </source>
</evidence>
<evidence type="ECO:0000259" key="4">
    <source>
        <dbReference type="PROSITE" id="PS50111"/>
    </source>
</evidence>
<gene>
    <name evidence="5" type="ORF">BLM47_01655</name>
</gene>
<accession>A0A2A6E3I8</accession>
<dbReference type="Gene3D" id="1.10.287.950">
    <property type="entry name" value="Methyl-accepting chemotaxis protein"/>
    <property type="match status" value="1"/>
</dbReference>
<keyword evidence="3" id="KW-0175">Coiled coil</keyword>